<name>G4Z8A7_PHYSP</name>
<dbReference type="InParanoid" id="G4Z8A7"/>
<accession>G4Z8A7</accession>
<dbReference type="Proteomes" id="UP000002640">
    <property type="component" value="Unassembled WGS sequence"/>
</dbReference>
<gene>
    <name evidence="1" type="ORF">PHYSODRAFT_329112</name>
</gene>
<dbReference type="GeneID" id="20645890"/>
<sequence>MPNHADPQLASPTLPAHATRLFIFDTVPVIPSVSTDVLACQPRQDAAGLSSDPPASLASPTLPAHATRLFIFDTVPVIPSVSTDVLACQPRQDAAGLSSDPPASVW</sequence>
<dbReference type="EMBL" id="JH159153">
    <property type="protein sequence ID" value="EGZ21080.1"/>
    <property type="molecule type" value="Genomic_DNA"/>
</dbReference>
<dbReference type="KEGG" id="psoj:PHYSODRAFT_329112"/>
<keyword evidence="2" id="KW-1185">Reference proteome</keyword>
<reference evidence="1 2" key="1">
    <citation type="journal article" date="2006" name="Science">
        <title>Phytophthora genome sequences uncover evolutionary origins and mechanisms of pathogenesis.</title>
        <authorList>
            <person name="Tyler B.M."/>
            <person name="Tripathy S."/>
            <person name="Zhang X."/>
            <person name="Dehal P."/>
            <person name="Jiang R.H."/>
            <person name="Aerts A."/>
            <person name="Arredondo F.D."/>
            <person name="Baxter L."/>
            <person name="Bensasson D."/>
            <person name="Beynon J.L."/>
            <person name="Chapman J."/>
            <person name="Damasceno C.M."/>
            <person name="Dorrance A.E."/>
            <person name="Dou D."/>
            <person name="Dickerman A.W."/>
            <person name="Dubchak I.L."/>
            <person name="Garbelotto M."/>
            <person name="Gijzen M."/>
            <person name="Gordon S.G."/>
            <person name="Govers F."/>
            <person name="Grunwald N.J."/>
            <person name="Huang W."/>
            <person name="Ivors K.L."/>
            <person name="Jones R.W."/>
            <person name="Kamoun S."/>
            <person name="Krampis K."/>
            <person name="Lamour K.H."/>
            <person name="Lee M.K."/>
            <person name="McDonald W.H."/>
            <person name="Medina M."/>
            <person name="Meijer H.J."/>
            <person name="Nordberg E.K."/>
            <person name="Maclean D.J."/>
            <person name="Ospina-Giraldo M.D."/>
            <person name="Morris P.F."/>
            <person name="Phuntumart V."/>
            <person name="Putnam N.H."/>
            <person name="Rash S."/>
            <person name="Rose J.K."/>
            <person name="Sakihama Y."/>
            <person name="Salamov A.A."/>
            <person name="Savidor A."/>
            <person name="Scheuring C.F."/>
            <person name="Smith B.M."/>
            <person name="Sobral B.W."/>
            <person name="Terry A."/>
            <person name="Torto-Alalibo T.A."/>
            <person name="Win J."/>
            <person name="Xu Z."/>
            <person name="Zhang H."/>
            <person name="Grigoriev I.V."/>
            <person name="Rokhsar D.S."/>
            <person name="Boore J.L."/>
        </authorList>
    </citation>
    <scope>NUCLEOTIDE SEQUENCE [LARGE SCALE GENOMIC DNA]</scope>
    <source>
        <strain evidence="1 2">P6497</strain>
    </source>
</reference>
<evidence type="ECO:0000313" key="2">
    <source>
        <dbReference type="Proteomes" id="UP000002640"/>
    </source>
</evidence>
<dbReference type="RefSeq" id="XP_009523797.1">
    <property type="nucleotide sequence ID" value="XM_009525502.1"/>
</dbReference>
<protein>
    <submittedName>
        <fullName evidence="1">Uncharacterized protein</fullName>
    </submittedName>
</protein>
<proteinExistence type="predicted"/>
<dbReference type="AlphaFoldDB" id="G4Z8A7"/>
<evidence type="ECO:0000313" key="1">
    <source>
        <dbReference type="EMBL" id="EGZ21080.1"/>
    </source>
</evidence>
<organism evidence="1 2">
    <name type="scientific">Phytophthora sojae (strain P6497)</name>
    <name type="common">Soybean stem and root rot agent</name>
    <name type="synonym">Phytophthora megasperma f. sp. glycines</name>
    <dbReference type="NCBI Taxonomy" id="1094619"/>
    <lineage>
        <taxon>Eukaryota</taxon>
        <taxon>Sar</taxon>
        <taxon>Stramenopiles</taxon>
        <taxon>Oomycota</taxon>
        <taxon>Peronosporomycetes</taxon>
        <taxon>Peronosporales</taxon>
        <taxon>Peronosporaceae</taxon>
        <taxon>Phytophthora</taxon>
    </lineage>
</organism>